<keyword evidence="3" id="KW-0963">Cytoplasm</keyword>
<evidence type="ECO:0000259" key="4">
    <source>
        <dbReference type="PROSITE" id="PS50851"/>
    </source>
</evidence>
<dbReference type="PANTHER" id="PTHR22617:SF45">
    <property type="entry name" value="CHEMOTAXIS PROTEIN CHEW"/>
    <property type="match status" value="1"/>
</dbReference>
<dbReference type="OrthoDB" id="9790406at2"/>
<dbReference type="Gene3D" id="2.40.50.180">
    <property type="entry name" value="CheA-289, Domain 4"/>
    <property type="match status" value="1"/>
</dbReference>
<dbReference type="PANTHER" id="PTHR22617">
    <property type="entry name" value="CHEMOTAXIS SENSOR HISTIDINE KINASE-RELATED"/>
    <property type="match status" value="1"/>
</dbReference>
<evidence type="ECO:0000256" key="3">
    <source>
        <dbReference type="ARBA" id="ARBA00022490"/>
    </source>
</evidence>
<dbReference type="InterPro" id="IPR002545">
    <property type="entry name" value="CheW-lke_dom"/>
</dbReference>
<evidence type="ECO:0000256" key="2">
    <source>
        <dbReference type="ARBA" id="ARBA00021483"/>
    </source>
</evidence>
<dbReference type="GO" id="GO:0005829">
    <property type="term" value="C:cytosol"/>
    <property type="evidence" value="ECO:0007669"/>
    <property type="project" value="TreeGrafter"/>
</dbReference>
<sequence length="166" mass="17619">MTQATADLTDADHTQGEPREFLTFTLGNEEYGIDILCVQEIRGYDGVTRLPGAPAHIKGVVNIRGTIVPVVDLRIRFQLGNATYDALTVMVVLNVGDRIVGVVVDSVSDVAALAEDQIRPNPDLEGAVDPRFVTGIGTLDGRMLILLDIEGLMASAEMGLAGSEAA</sequence>
<dbReference type="SUPFAM" id="SSF50341">
    <property type="entry name" value="CheW-like"/>
    <property type="match status" value="1"/>
</dbReference>
<dbReference type="GO" id="GO:0006935">
    <property type="term" value="P:chemotaxis"/>
    <property type="evidence" value="ECO:0007669"/>
    <property type="project" value="InterPro"/>
</dbReference>
<feature type="domain" description="CheW-like" evidence="4">
    <location>
        <begin position="18"/>
        <end position="158"/>
    </location>
</feature>
<dbReference type="Pfam" id="PF01584">
    <property type="entry name" value="CheW"/>
    <property type="match status" value="1"/>
</dbReference>
<comment type="caution">
    <text evidence="5">The sequence shown here is derived from an EMBL/GenBank/DDBJ whole genome shotgun (WGS) entry which is preliminary data.</text>
</comment>
<evidence type="ECO:0000313" key="5">
    <source>
        <dbReference type="EMBL" id="TWI07999.1"/>
    </source>
</evidence>
<name>A0A562LK54_9GAMM</name>
<dbReference type="SMART" id="SM00260">
    <property type="entry name" value="CheW"/>
    <property type="match status" value="1"/>
</dbReference>
<dbReference type="InterPro" id="IPR036061">
    <property type="entry name" value="CheW-like_dom_sf"/>
</dbReference>
<dbReference type="GO" id="GO:0007165">
    <property type="term" value="P:signal transduction"/>
    <property type="evidence" value="ECO:0007669"/>
    <property type="project" value="InterPro"/>
</dbReference>
<dbReference type="EMBL" id="VLKP01000011">
    <property type="protein sequence ID" value="TWI07999.1"/>
    <property type="molecule type" value="Genomic_DNA"/>
</dbReference>
<keyword evidence="6" id="KW-1185">Reference proteome</keyword>
<accession>A0A562LK54</accession>
<dbReference type="Proteomes" id="UP000316471">
    <property type="component" value="Unassembled WGS sequence"/>
</dbReference>
<dbReference type="Gene3D" id="2.30.30.40">
    <property type="entry name" value="SH3 Domains"/>
    <property type="match status" value="1"/>
</dbReference>
<organism evidence="5 6">
    <name type="scientific">Aerolutibacter ruishenii</name>
    <dbReference type="NCBI Taxonomy" id="686800"/>
    <lineage>
        <taxon>Bacteria</taxon>
        <taxon>Pseudomonadati</taxon>
        <taxon>Pseudomonadota</taxon>
        <taxon>Gammaproteobacteria</taxon>
        <taxon>Lysobacterales</taxon>
        <taxon>Lysobacteraceae</taxon>
        <taxon>Aerolutibacter</taxon>
    </lineage>
</organism>
<protein>
    <recommendedName>
        <fullName evidence="2">Chemotaxis protein CheW</fullName>
    </recommendedName>
</protein>
<comment type="subcellular location">
    <subcellularLocation>
        <location evidence="1">Cytoplasm</location>
    </subcellularLocation>
</comment>
<gene>
    <name evidence="5" type="ORF">IP93_02607</name>
</gene>
<dbReference type="RefSeq" id="WP_144816349.1">
    <property type="nucleotide sequence ID" value="NZ_VLKP01000011.1"/>
</dbReference>
<dbReference type="CDD" id="cd00732">
    <property type="entry name" value="CheW"/>
    <property type="match status" value="1"/>
</dbReference>
<evidence type="ECO:0000256" key="1">
    <source>
        <dbReference type="ARBA" id="ARBA00004496"/>
    </source>
</evidence>
<evidence type="ECO:0000313" key="6">
    <source>
        <dbReference type="Proteomes" id="UP000316471"/>
    </source>
</evidence>
<dbReference type="AlphaFoldDB" id="A0A562LK54"/>
<dbReference type="InterPro" id="IPR039315">
    <property type="entry name" value="CheW"/>
</dbReference>
<proteinExistence type="predicted"/>
<dbReference type="PROSITE" id="PS50851">
    <property type="entry name" value="CHEW"/>
    <property type="match status" value="1"/>
</dbReference>
<reference evidence="5 6" key="1">
    <citation type="journal article" date="2015" name="Stand. Genomic Sci.">
        <title>Genomic Encyclopedia of Bacterial and Archaeal Type Strains, Phase III: the genomes of soil and plant-associated and newly described type strains.</title>
        <authorList>
            <person name="Whitman W.B."/>
            <person name="Woyke T."/>
            <person name="Klenk H.P."/>
            <person name="Zhou Y."/>
            <person name="Lilburn T.G."/>
            <person name="Beck B.J."/>
            <person name="De Vos P."/>
            <person name="Vandamme P."/>
            <person name="Eisen J.A."/>
            <person name="Garrity G."/>
            <person name="Hugenholtz P."/>
            <person name="Kyrpides N.C."/>
        </authorList>
    </citation>
    <scope>NUCLEOTIDE SEQUENCE [LARGE SCALE GENOMIC DNA]</scope>
    <source>
        <strain evidence="5 6">CGMCC 1.10136</strain>
    </source>
</reference>